<name>F2NLV2_MARHT</name>
<keyword evidence="5" id="KW-1015">Disulfide bond</keyword>
<keyword evidence="3" id="KW-0408">Iron</keyword>
<keyword evidence="6" id="KW-0472">Membrane</keyword>
<evidence type="ECO:0000256" key="4">
    <source>
        <dbReference type="ARBA" id="ARBA00023014"/>
    </source>
</evidence>
<evidence type="ECO:0000256" key="1">
    <source>
        <dbReference type="ARBA" id="ARBA00022714"/>
    </source>
</evidence>
<dbReference type="GO" id="GO:0046872">
    <property type="term" value="F:metal ion binding"/>
    <property type="evidence" value="ECO:0007669"/>
    <property type="project" value="UniProtKB-KW"/>
</dbReference>
<dbReference type="HOGENOM" id="CLU_1445473_0_0_0"/>
<evidence type="ECO:0000313" key="9">
    <source>
        <dbReference type="Proteomes" id="UP000007030"/>
    </source>
</evidence>
<dbReference type="Gene3D" id="2.102.10.10">
    <property type="entry name" value="Rieske [2Fe-2S] iron-sulphur domain"/>
    <property type="match status" value="1"/>
</dbReference>
<accession>F2NLV2</accession>
<dbReference type="eggNOG" id="COG0723">
    <property type="taxonomic scope" value="Bacteria"/>
</dbReference>
<evidence type="ECO:0000256" key="5">
    <source>
        <dbReference type="ARBA" id="ARBA00023157"/>
    </source>
</evidence>
<organism evidence="8 9">
    <name type="scientific">Marinithermus hydrothermalis (strain DSM 14884 / JCM 11576 / T1)</name>
    <dbReference type="NCBI Taxonomy" id="869210"/>
    <lineage>
        <taxon>Bacteria</taxon>
        <taxon>Thermotogati</taxon>
        <taxon>Deinococcota</taxon>
        <taxon>Deinococci</taxon>
        <taxon>Thermales</taxon>
        <taxon>Thermaceae</taxon>
        <taxon>Marinithermus</taxon>
    </lineage>
</organism>
<feature type="domain" description="Rieske" evidence="7">
    <location>
        <begin position="69"/>
        <end position="175"/>
    </location>
</feature>
<protein>
    <submittedName>
        <fullName evidence="8">Rieske (2Fe-2S) iron-sulfur domain protein</fullName>
    </submittedName>
</protein>
<sequence>MSRKLTRRDLIWILPSGVAAGFFGWFGWRTVRILFLKERVPEPTWRDGERVEVARLEELEAPWAFKYFTYPTRFGELKSVLVRLPGPVVGGLSVGEAHFVGLSRICTHLGCTVNYVPDLEAGAIAYNYRASNPFLGCPCHFGAFDPAQGGKAVFGPPTLPLPRLRLEAAEGVIYATGHEEPLYPIERG</sequence>
<dbReference type="STRING" id="869210.Marky_0457"/>
<keyword evidence="2" id="KW-0479">Metal-binding</keyword>
<dbReference type="Proteomes" id="UP000007030">
    <property type="component" value="Chromosome"/>
</dbReference>
<feature type="transmembrane region" description="Helical" evidence="6">
    <location>
        <begin position="12"/>
        <end position="28"/>
    </location>
</feature>
<reference evidence="8 9" key="1">
    <citation type="journal article" date="2012" name="Stand. Genomic Sci.">
        <title>Complete genome sequence of the aerobic, heterotroph Marinithermus hydrothermalis type strain (T1(T)) from a deep-sea hydrothermal vent chimney.</title>
        <authorList>
            <person name="Copeland A."/>
            <person name="Gu W."/>
            <person name="Yasawong M."/>
            <person name="Lapidus A."/>
            <person name="Lucas S."/>
            <person name="Deshpande S."/>
            <person name="Pagani I."/>
            <person name="Tapia R."/>
            <person name="Cheng J.F."/>
            <person name="Goodwin L.A."/>
            <person name="Pitluck S."/>
            <person name="Liolios K."/>
            <person name="Ivanova N."/>
            <person name="Mavromatis K."/>
            <person name="Mikhailova N."/>
            <person name="Pati A."/>
            <person name="Chen A."/>
            <person name="Palaniappan K."/>
            <person name="Land M."/>
            <person name="Pan C."/>
            <person name="Brambilla E.M."/>
            <person name="Rohde M."/>
            <person name="Tindall B.J."/>
            <person name="Sikorski J."/>
            <person name="Goker M."/>
            <person name="Detter J.C."/>
            <person name="Bristow J."/>
            <person name="Eisen J.A."/>
            <person name="Markowitz V."/>
            <person name="Hugenholtz P."/>
            <person name="Kyrpides N.C."/>
            <person name="Klenk H.P."/>
            <person name="Woyke T."/>
        </authorList>
    </citation>
    <scope>NUCLEOTIDE SEQUENCE [LARGE SCALE GENOMIC DNA]</scope>
    <source>
        <strain evidence="9">DSM 14884 / JCM 11576 / T1</strain>
    </source>
</reference>
<evidence type="ECO:0000256" key="3">
    <source>
        <dbReference type="ARBA" id="ARBA00023004"/>
    </source>
</evidence>
<keyword evidence="4" id="KW-0411">Iron-sulfur</keyword>
<keyword evidence="9" id="KW-1185">Reference proteome</keyword>
<dbReference type="RefSeq" id="WP_013703262.1">
    <property type="nucleotide sequence ID" value="NC_015387.1"/>
</dbReference>
<evidence type="ECO:0000259" key="7">
    <source>
        <dbReference type="PROSITE" id="PS51296"/>
    </source>
</evidence>
<dbReference type="PRINTS" id="PR00162">
    <property type="entry name" value="RIESKE"/>
</dbReference>
<dbReference type="SUPFAM" id="SSF50022">
    <property type="entry name" value="ISP domain"/>
    <property type="match status" value="1"/>
</dbReference>
<dbReference type="InterPro" id="IPR036922">
    <property type="entry name" value="Rieske_2Fe-2S_sf"/>
</dbReference>
<keyword evidence="6" id="KW-0812">Transmembrane</keyword>
<evidence type="ECO:0000256" key="2">
    <source>
        <dbReference type="ARBA" id="ARBA00022723"/>
    </source>
</evidence>
<dbReference type="InterPro" id="IPR017941">
    <property type="entry name" value="Rieske_2Fe-2S"/>
</dbReference>
<evidence type="ECO:0000256" key="6">
    <source>
        <dbReference type="SAM" id="Phobius"/>
    </source>
</evidence>
<keyword evidence="6" id="KW-1133">Transmembrane helix</keyword>
<dbReference type="InterPro" id="IPR005805">
    <property type="entry name" value="Rieske_Fe-S_prot_C"/>
</dbReference>
<dbReference type="GO" id="GO:0016020">
    <property type="term" value="C:membrane"/>
    <property type="evidence" value="ECO:0007669"/>
    <property type="project" value="InterPro"/>
</dbReference>
<dbReference type="AlphaFoldDB" id="F2NLV2"/>
<dbReference type="EMBL" id="CP002630">
    <property type="protein sequence ID" value="AEB11209.1"/>
    <property type="molecule type" value="Genomic_DNA"/>
</dbReference>
<dbReference type="PROSITE" id="PS51296">
    <property type="entry name" value="RIESKE"/>
    <property type="match status" value="1"/>
</dbReference>
<proteinExistence type="predicted"/>
<keyword evidence="1" id="KW-0001">2Fe-2S</keyword>
<dbReference type="KEGG" id="mhd:Marky_0457"/>
<dbReference type="GO" id="GO:0051537">
    <property type="term" value="F:2 iron, 2 sulfur cluster binding"/>
    <property type="evidence" value="ECO:0007669"/>
    <property type="project" value="UniProtKB-KW"/>
</dbReference>
<dbReference type="Pfam" id="PF00355">
    <property type="entry name" value="Rieske"/>
    <property type="match status" value="1"/>
</dbReference>
<evidence type="ECO:0000313" key="8">
    <source>
        <dbReference type="EMBL" id="AEB11209.1"/>
    </source>
</evidence>
<gene>
    <name evidence="8" type="ordered locus">Marky_0457</name>
</gene>